<dbReference type="Proteomes" id="UP000242638">
    <property type="component" value="Unassembled WGS sequence"/>
</dbReference>
<dbReference type="Gene3D" id="3.10.100.10">
    <property type="entry name" value="Mannose-Binding Protein A, subunit A"/>
    <property type="match status" value="1"/>
</dbReference>
<dbReference type="InterPro" id="IPR016186">
    <property type="entry name" value="C-type_lectin-like/link_sf"/>
</dbReference>
<dbReference type="GeneTree" id="ENSGT00940000170606"/>
<dbReference type="Ensembl" id="ENSPRET00000009570.1">
    <property type="protein sequence ID" value="ENSPREP00000009458.1"/>
    <property type="gene ID" value="ENSPREG00000006427.1"/>
</dbReference>
<evidence type="ECO:0000256" key="2">
    <source>
        <dbReference type="SAM" id="SignalP"/>
    </source>
</evidence>
<evidence type="ECO:0000313" key="4">
    <source>
        <dbReference type="Ensembl" id="ENSPREP00000009458.1"/>
    </source>
</evidence>
<evidence type="ECO:0000259" key="3">
    <source>
        <dbReference type="Pfam" id="PF00059"/>
    </source>
</evidence>
<keyword evidence="2" id="KW-0732">Signal</keyword>
<feature type="domain" description="C-type lectin" evidence="3">
    <location>
        <begin position="257"/>
        <end position="295"/>
    </location>
</feature>
<reference evidence="5" key="1">
    <citation type="submission" date="2013-11" db="EMBL/GenBank/DDBJ databases">
        <title>The genomic landscape of the Guanapo guppy.</title>
        <authorList>
            <person name="Kuenstner A."/>
            <person name="Dreyer C."/>
        </authorList>
    </citation>
    <scope>NUCLEOTIDE SEQUENCE</scope>
    <source>
        <strain evidence="5">Guanapo</strain>
    </source>
</reference>
<dbReference type="InterPro" id="IPR016187">
    <property type="entry name" value="CTDL_fold"/>
</dbReference>
<proteinExistence type="predicted"/>
<evidence type="ECO:0000313" key="5">
    <source>
        <dbReference type="Proteomes" id="UP000242638"/>
    </source>
</evidence>
<organism evidence="4 5">
    <name type="scientific">Poecilia reticulata</name>
    <name type="common">Guppy</name>
    <name type="synonym">Acanthophacelus reticulatus</name>
    <dbReference type="NCBI Taxonomy" id="8081"/>
    <lineage>
        <taxon>Eukaryota</taxon>
        <taxon>Metazoa</taxon>
        <taxon>Chordata</taxon>
        <taxon>Craniata</taxon>
        <taxon>Vertebrata</taxon>
        <taxon>Euteleostomi</taxon>
        <taxon>Actinopterygii</taxon>
        <taxon>Neopterygii</taxon>
        <taxon>Teleostei</taxon>
        <taxon>Neoteleostei</taxon>
        <taxon>Acanthomorphata</taxon>
        <taxon>Ovalentaria</taxon>
        <taxon>Atherinomorphae</taxon>
        <taxon>Cyprinodontiformes</taxon>
        <taxon>Poeciliidae</taxon>
        <taxon>Poeciliinae</taxon>
        <taxon>Poecilia</taxon>
    </lineage>
</organism>
<keyword evidence="1" id="KW-0175">Coiled coil</keyword>
<dbReference type="SUPFAM" id="SSF56436">
    <property type="entry name" value="C-type lectin-like"/>
    <property type="match status" value="1"/>
</dbReference>
<dbReference type="Pfam" id="PF00059">
    <property type="entry name" value="Lectin_C"/>
    <property type="match status" value="1"/>
</dbReference>
<name>A0A3P9NIZ3_POERE</name>
<protein>
    <recommendedName>
        <fullName evidence="3">C-type lectin domain-containing protein</fullName>
    </recommendedName>
</protein>
<accession>A0A3P9NIZ3</accession>
<dbReference type="AlphaFoldDB" id="A0A3P9NIZ3"/>
<keyword evidence="5" id="KW-1185">Reference proteome</keyword>
<evidence type="ECO:0000256" key="1">
    <source>
        <dbReference type="SAM" id="Coils"/>
    </source>
</evidence>
<feature type="signal peptide" evidence="2">
    <location>
        <begin position="1"/>
        <end position="21"/>
    </location>
</feature>
<dbReference type="InterPro" id="IPR001304">
    <property type="entry name" value="C-type_lectin-like"/>
</dbReference>
<feature type="coiled-coil region" evidence="1">
    <location>
        <begin position="75"/>
        <end position="233"/>
    </location>
</feature>
<feature type="chain" id="PRO_5018129989" description="C-type lectin domain-containing protein" evidence="2">
    <location>
        <begin position="22"/>
        <end position="297"/>
    </location>
</feature>
<sequence length="297" mass="33728">IWLGLLCTVLLAGNIEQVVHCENKEHFFPCSLLEQGKRKTPGLIDKPGGHVNQHDLLAAENNRIQSQHDVLFVENQQLDFLLKNLTENNKQLQQSCRSLTAERDELGSILRSETNKRDQLLANYSFLERTFNDLQSDHNNLTAVIGQVNSKYKDLQREKEGLQTLFSLETKRDQSESNCSSLSIEKDQLQESFDVLNKSKLLQASYNHLTKEKEDLQARCKNLTNSTNLLKMNDKMTEKPTEPNLSTYLSTLCFLISAKQEFVGGIVNNGQDAWIGLTDSLTEGVWMWVDGTPVNPM</sequence>
<reference evidence="4" key="2">
    <citation type="submission" date="2025-08" db="UniProtKB">
        <authorList>
            <consortium name="Ensembl"/>
        </authorList>
    </citation>
    <scope>IDENTIFICATION</scope>
    <source>
        <strain evidence="4">Guanapo</strain>
    </source>
</reference>
<reference evidence="4" key="3">
    <citation type="submission" date="2025-09" db="UniProtKB">
        <authorList>
            <consortium name="Ensembl"/>
        </authorList>
    </citation>
    <scope>IDENTIFICATION</scope>
    <source>
        <strain evidence="4">Guanapo</strain>
    </source>
</reference>
<dbReference type="OMA" id="IFFLCDE"/>
<dbReference type="Gene3D" id="1.20.5.400">
    <property type="match status" value="1"/>
</dbReference>
<dbReference type="STRING" id="8081.ENSPREP00000009458"/>